<dbReference type="AlphaFoldDB" id="A0AAQ4EYF8"/>
<accession>A0AAQ4EYF8</accession>
<protein>
    <submittedName>
        <fullName evidence="2">Uncharacterized protein</fullName>
    </submittedName>
</protein>
<comment type="caution">
    <text evidence="2">The sequence shown here is derived from an EMBL/GenBank/DDBJ whole genome shotgun (WGS) entry which is preliminary data.</text>
</comment>
<evidence type="ECO:0000256" key="1">
    <source>
        <dbReference type="SAM" id="MobiDB-lite"/>
    </source>
</evidence>
<keyword evidence="3" id="KW-1185">Reference proteome</keyword>
<name>A0AAQ4EYF8_AMBAM</name>
<evidence type="ECO:0000313" key="2">
    <source>
        <dbReference type="EMBL" id="KAK8779761.1"/>
    </source>
</evidence>
<dbReference type="EMBL" id="JARKHS020009443">
    <property type="protein sequence ID" value="KAK8779761.1"/>
    <property type="molecule type" value="Genomic_DNA"/>
</dbReference>
<dbReference type="Proteomes" id="UP001321473">
    <property type="component" value="Unassembled WGS sequence"/>
</dbReference>
<feature type="region of interest" description="Disordered" evidence="1">
    <location>
        <begin position="23"/>
        <end position="76"/>
    </location>
</feature>
<organism evidence="2 3">
    <name type="scientific">Amblyomma americanum</name>
    <name type="common">Lone star tick</name>
    <dbReference type="NCBI Taxonomy" id="6943"/>
    <lineage>
        <taxon>Eukaryota</taxon>
        <taxon>Metazoa</taxon>
        <taxon>Ecdysozoa</taxon>
        <taxon>Arthropoda</taxon>
        <taxon>Chelicerata</taxon>
        <taxon>Arachnida</taxon>
        <taxon>Acari</taxon>
        <taxon>Parasitiformes</taxon>
        <taxon>Ixodida</taxon>
        <taxon>Ixodoidea</taxon>
        <taxon>Ixodidae</taxon>
        <taxon>Amblyomminae</taxon>
        <taxon>Amblyomma</taxon>
    </lineage>
</organism>
<gene>
    <name evidence="2" type="ORF">V5799_018898</name>
</gene>
<reference evidence="2 3" key="1">
    <citation type="journal article" date="2023" name="Arcadia Sci">
        <title>De novo assembly of a long-read Amblyomma americanum tick genome.</title>
        <authorList>
            <person name="Chou S."/>
            <person name="Poskanzer K.E."/>
            <person name="Rollins M."/>
            <person name="Thuy-Boun P.S."/>
        </authorList>
    </citation>
    <scope>NUCLEOTIDE SEQUENCE [LARGE SCALE GENOMIC DNA]</scope>
    <source>
        <strain evidence="2">F_SG_1</strain>
        <tissue evidence="2">Salivary glands</tissue>
    </source>
</reference>
<sequence>MCHRSLLPTQNLQYSQHQQLLSRPRKHWSGGGQLGQLLDGGMSEVCSRSATAPRAEDERSPPLPGVEAQRRVEGCL</sequence>
<proteinExistence type="predicted"/>
<evidence type="ECO:0000313" key="3">
    <source>
        <dbReference type="Proteomes" id="UP001321473"/>
    </source>
</evidence>